<keyword evidence="2" id="KW-1185">Reference proteome</keyword>
<protein>
    <submittedName>
        <fullName evidence="1">Uncharacterized protein</fullName>
    </submittedName>
</protein>
<name>A0ACB7ITA0_PLECO</name>
<accession>A0ACB7ITA0</accession>
<dbReference type="Proteomes" id="UP000824881">
    <property type="component" value="Unassembled WGS sequence"/>
</dbReference>
<evidence type="ECO:0000313" key="2">
    <source>
        <dbReference type="Proteomes" id="UP000824881"/>
    </source>
</evidence>
<dbReference type="EMBL" id="WQMT02000007">
    <property type="protein sequence ID" value="KAG9221429.1"/>
    <property type="molecule type" value="Genomic_DNA"/>
</dbReference>
<comment type="caution">
    <text evidence="1">The sequence shown here is derived from an EMBL/GenBank/DDBJ whole genome shotgun (WGS) entry which is preliminary data.</text>
</comment>
<evidence type="ECO:0000313" key="1">
    <source>
        <dbReference type="EMBL" id="KAG9221429.1"/>
    </source>
</evidence>
<sequence length="333" mass="38218">MYGELSIDSRDSHEHVDRVHKYLISLEKLTRSARSNPNLRLTTSFNFFGFHPHQVQARFAQAILPRLTRLRRLAIKSPHIDPKTLSLLPRGVKLTHLILDTVTYSKHFIRFLENQPELCFLAVSKFQKPPAPGSTEQPLPRVIPLSRTALPRLRSLKCPTRAIPQFRNSPIVDLTFTCNAWSERHEPFPVEVKGDIMSGFRSVRGVYFLDCLDFEGIASVIKELPDLQYFGMNTSAVEFPLPWHLLGATPLRYIQFGDIMQLDYAAEMAADVFTSIPSVDVVDVYQDGYGLRRSFQRFCRHAPMGVPAQIYRTQWQAWWEPVARDILDVCANH</sequence>
<reference evidence="1 2" key="1">
    <citation type="journal article" date="2021" name="Appl. Environ. Microbiol.">
        <title>Genetic linkage and physical mapping for an oyster mushroom Pleurotus cornucopiae and QTL analysis for the trait cap color.</title>
        <authorList>
            <person name="Zhang Y."/>
            <person name="Gao W."/>
            <person name="Sonnenberg A."/>
            <person name="Chen Q."/>
            <person name="Zhang J."/>
            <person name="Huang C."/>
        </authorList>
    </citation>
    <scope>NUCLEOTIDE SEQUENCE [LARGE SCALE GENOMIC DNA]</scope>
    <source>
        <strain evidence="1">CCMSSC00406</strain>
    </source>
</reference>
<proteinExistence type="predicted"/>
<gene>
    <name evidence="1" type="ORF">CCMSSC00406_0008315</name>
</gene>
<organism evidence="1 2">
    <name type="scientific">Pleurotus cornucopiae</name>
    <name type="common">Cornucopia mushroom</name>
    <dbReference type="NCBI Taxonomy" id="5321"/>
    <lineage>
        <taxon>Eukaryota</taxon>
        <taxon>Fungi</taxon>
        <taxon>Dikarya</taxon>
        <taxon>Basidiomycota</taxon>
        <taxon>Agaricomycotina</taxon>
        <taxon>Agaricomycetes</taxon>
        <taxon>Agaricomycetidae</taxon>
        <taxon>Agaricales</taxon>
        <taxon>Pleurotineae</taxon>
        <taxon>Pleurotaceae</taxon>
        <taxon>Pleurotus</taxon>
    </lineage>
</organism>